<organism evidence="2 3">
    <name type="scientific">Naegleria fowleri</name>
    <name type="common">Brain eating amoeba</name>
    <dbReference type="NCBI Taxonomy" id="5763"/>
    <lineage>
        <taxon>Eukaryota</taxon>
        <taxon>Discoba</taxon>
        <taxon>Heterolobosea</taxon>
        <taxon>Tetramitia</taxon>
        <taxon>Eutetramitia</taxon>
        <taxon>Vahlkampfiidae</taxon>
        <taxon>Naegleria</taxon>
    </lineage>
</organism>
<dbReference type="SMART" id="SM00367">
    <property type="entry name" value="LRR_CC"/>
    <property type="match status" value="5"/>
</dbReference>
<evidence type="ECO:0000313" key="3">
    <source>
        <dbReference type="Proteomes" id="UP000444721"/>
    </source>
</evidence>
<dbReference type="InterPro" id="IPR032675">
    <property type="entry name" value="LRR_dom_sf"/>
</dbReference>
<evidence type="ECO:0000313" key="2">
    <source>
        <dbReference type="EMBL" id="KAF0975068.1"/>
    </source>
</evidence>
<reference evidence="2 3" key="1">
    <citation type="journal article" date="2019" name="Sci. Rep.">
        <title>Nanopore sequencing improves the draft genome of the human pathogenic amoeba Naegleria fowleri.</title>
        <authorList>
            <person name="Liechti N."/>
            <person name="Schurch N."/>
            <person name="Bruggmann R."/>
            <person name="Wittwer M."/>
        </authorList>
    </citation>
    <scope>NUCLEOTIDE SEQUENCE [LARGE SCALE GENOMIC DNA]</scope>
    <source>
        <strain evidence="2 3">ATCC 30894</strain>
    </source>
</reference>
<dbReference type="AlphaFoldDB" id="A0A6A5BLM6"/>
<gene>
    <name evidence="2" type="ORF">FDP41_005821</name>
</gene>
<dbReference type="GO" id="GO:0031146">
    <property type="term" value="P:SCF-dependent proteasomal ubiquitin-dependent protein catabolic process"/>
    <property type="evidence" value="ECO:0007669"/>
    <property type="project" value="TreeGrafter"/>
</dbReference>
<dbReference type="InterPro" id="IPR006553">
    <property type="entry name" value="Leu-rich_rpt_Cys-con_subtyp"/>
</dbReference>
<proteinExistence type="predicted"/>
<dbReference type="Proteomes" id="UP000444721">
    <property type="component" value="Unassembled WGS sequence"/>
</dbReference>
<dbReference type="RefSeq" id="XP_044559781.1">
    <property type="nucleotide sequence ID" value="XM_044709388.1"/>
</dbReference>
<accession>A0A6A5BLM6</accession>
<sequence length="574" mass="65311">MKRNLSTTTTDAEQQQENFTELPKRNKTMKNDHSSFVFNLSKLPSDVVLHSILPHYILNLDRYAFLYNKHKYDLCLLFMGKFHNHPSQIHLIFKNVSITSYKAVGRNGEVFNFFEKGILDRVLPSKLQSISFLSNFFTQGTSVSTLPSIIMESAMFLKHLNLTYQTTFKDVEQICSLKLLEHLRLSNSSIPLQEIVQILKSNAKLRCLEYCFPHPPPNEIIDSQILLSAFQERSSTLERLSLNGISGLTDSIVSKLLEILPNLKVLSVQHSPHLTNQAFSNIEQNGKNLTFLDISGCENITCPFKIVQAPNLRTIVMEECDLTSKDVSIKNISCSACITDLSLESCVIKDEVFETIFSKFPSLTSLNLTNTRFVEERNIETFFKNIQNLSDLKELNLTNCQFVSDALFSNIVKKDLKMLRVGGCTRLSDSCIPHLLKFEKLTELDIGKTKISSEGVQSLLDHFKNTNTMLDYLSIHQLNLKDSDILNIQGWSQIERLNLSKNRISDSGFKSLLKYSNLMFLNVSDNLITDSGIDNDLFTNKTLTGLILVANRKITNKKRSQIVMKCTHIFDLHL</sequence>
<dbReference type="GeneID" id="68113039"/>
<dbReference type="OMA" id="IIMESAM"/>
<dbReference type="VEuPathDB" id="AmoebaDB:NF0106060"/>
<dbReference type="GO" id="GO:0019005">
    <property type="term" value="C:SCF ubiquitin ligase complex"/>
    <property type="evidence" value="ECO:0007669"/>
    <property type="project" value="TreeGrafter"/>
</dbReference>
<feature type="region of interest" description="Disordered" evidence="1">
    <location>
        <begin position="1"/>
        <end position="20"/>
    </location>
</feature>
<feature type="compositionally biased region" description="Polar residues" evidence="1">
    <location>
        <begin position="1"/>
        <end position="19"/>
    </location>
</feature>
<keyword evidence="3" id="KW-1185">Reference proteome</keyword>
<evidence type="ECO:0000256" key="1">
    <source>
        <dbReference type="SAM" id="MobiDB-lite"/>
    </source>
</evidence>
<dbReference type="VEuPathDB" id="AmoebaDB:FDP41_005821"/>
<dbReference type="Pfam" id="PF13516">
    <property type="entry name" value="LRR_6"/>
    <property type="match status" value="2"/>
</dbReference>
<comment type="caution">
    <text evidence="2">The sequence shown here is derived from an EMBL/GenBank/DDBJ whole genome shotgun (WGS) entry which is preliminary data.</text>
</comment>
<dbReference type="EMBL" id="VFQX01000048">
    <property type="protein sequence ID" value="KAF0975068.1"/>
    <property type="molecule type" value="Genomic_DNA"/>
</dbReference>
<dbReference type="OrthoDB" id="2585512at2759"/>
<evidence type="ECO:0008006" key="4">
    <source>
        <dbReference type="Google" id="ProtNLM"/>
    </source>
</evidence>
<dbReference type="Gene3D" id="3.80.10.10">
    <property type="entry name" value="Ribonuclease Inhibitor"/>
    <property type="match status" value="3"/>
</dbReference>
<protein>
    <recommendedName>
        <fullName evidence="4">F-box domain-containing protein</fullName>
    </recommendedName>
</protein>
<dbReference type="PANTHER" id="PTHR13318">
    <property type="entry name" value="PARTNER OF PAIRED, ISOFORM B-RELATED"/>
    <property type="match status" value="1"/>
</dbReference>
<name>A0A6A5BLM6_NAEFO</name>
<dbReference type="SUPFAM" id="SSF52047">
    <property type="entry name" value="RNI-like"/>
    <property type="match status" value="1"/>
</dbReference>
<dbReference type="PANTHER" id="PTHR13318:SF247">
    <property type="entry name" value="GH16156P"/>
    <property type="match status" value="1"/>
</dbReference>
<dbReference type="VEuPathDB" id="AmoebaDB:NfTy_044930"/>
<dbReference type="InterPro" id="IPR001611">
    <property type="entry name" value="Leu-rich_rpt"/>
</dbReference>